<dbReference type="InterPro" id="IPR036291">
    <property type="entry name" value="NAD(P)-bd_dom_sf"/>
</dbReference>
<proteinExistence type="predicted"/>
<reference evidence="4 5" key="1">
    <citation type="submission" date="2019-07" db="EMBL/GenBank/DDBJ databases">
        <authorList>
            <person name="Kim J."/>
        </authorList>
    </citation>
    <scope>NUCLEOTIDE SEQUENCE [LARGE SCALE GENOMIC DNA]</scope>
    <source>
        <strain evidence="4 5">JC52</strain>
    </source>
</reference>
<dbReference type="PANTHER" id="PTHR43401">
    <property type="entry name" value="L-THREONINE 3-DEHYDROGENASE"/>
    <property type="match status" value="1"/>
</dbReference>
<name>A0A559JHM8_9BACL</name>
<protein>
    <submittedName>
        <fullName evidence="4">Zinc-binding dehydrogenase</fullName>
    </submittedName>
</protein>
<dbReference type="PANTHER" id="PTHR43401:SF2">
    <property type="entry name" value="L-THREONINE 3-DEHYDROGENASE"/>
    <property type="match status" value="1"/>
</dbReference>
<evidence type="ECO:0000259" key="2">
    <source>
        <dbReference type="Pfam" id="PF00107"/>
    </source>
</evidence>
<dbReference type="InterPro" id="IPR011032">
    <property type="entry name" value="GroES-like_sf"/>
</dbReference>
<dbReference type="Gene3D" id="3.40.50.720">
    <property type="entry name" value="NAD(P)-binding Rossmann-like Domain"/>
    <property type="match status" value="1"/>
</dbReference>
<dbReference type="Pfam" id="PF08240">
    <property type="entry name" value="ADH_N"/>
    <property type="match status" value="1"/>
</dbReference>
<comment type="caution">
    <text evidence="4">The sequence shown here is derived from an EMBL/GenBank/DDBJ whole genome shotgun (WGS) entry which is preliminary data.</text>
</comment>
<feature type="domain" description="Alcohol dehydrogenase-like N-terminal" evidence="3">
    <location>
        <begin position="27"/>
        <end position="123"/>
    </location>
</feature>
<keyword evidence="1" id="KW-0560">Oxidoreductase</keyword>
<accession>A0A559JHM8</accession>
<sequence>MKKVAITGVRQAEIIEVPTPVPTGDLALVKILVTPMCTEYKAYLQGTYRDCLGHEAVGEVVELAQPGHVKVGDRVVVTPLFPCGQCRLCRQGDYIHCQHNHPLTDATYAQYILKPSWVLFKIRDDISNEHAALAICGLGPSFGAFQTLGVSAFDTVLITGLGPVGIGAVINAKYRGSRVIAVESNAYRVQLAQELGVDAVINPADPDAVRKIKELCDGEGPSCAVDCSGVVAAHRLCIDSVRRKGKVAFIGESFTETPVTISNDLIRKGIHLIGSWHYNANDFPSILQVIRNSPHLDKFITHVLPMSRINEAFEISVSQNNAKILLKTWE</sequence>
<organism evidence="4 5">
    <name type="scientific">Paenibacillus cremeus</name>
    <dbReference type="NCBI Taxonomy" id="2163881"/>
    <lineage>
        <taxon>Bacteria</taxon>
        <taxon>Bacillati</taxon>
        <taxon>Bacillota</taxon>
        <taxon>Bacilli</taxon>
        <taxon>Bacillales</taxon>
        <taxon>Paenibacillaceae</taxon>
        <taxon>Paenibacillus</taxon>
    </lineage>
</organism>
<evidence type="ECO:0000259" key="3">
    <source>
        <dbReference type="Pfam" id="PF08240"/>
    </source>
</evidence>
<evidence type="ECO:0000313" key="5">
    <source>
        <dbReference type="Proteomes" id="UP000317036"/>
    </source>
</evidence>
<dbReference type="Pfam" id="PF00107">
    <property type="entry name" value="ADH_zinc_N"/>
    <property type="match status" value="1"/>
</dbReference>
<dbReference type="GO" id="GO:0016491">
    <property type="term" value="F:oxidoreductase activity"/>
    <property type="evidence" value="ECO:0007669"/>
    <property type="project" value="UniProtKB-KW"/>
</dbReference>
<dbReference type="AlphaFoldDB" id="A0A559JHM8"/>
<dbReference type="EMBL" id="VNJI01000083">
    <property type="protein sequence ID" value="TVX99384.1"/>
    <property type="molecule type" value="Genomic_DNA"/>
</dbReference>
<dbReference type="RefSeq" id="WP_144854945.1">
    <property type="nucleotide sequence ID" value="NZ_VNJI01000083.1"/>
</dbReference>
<dbReference type="InterPro" id="IPR050129">
    <property type="entry name" value="Zn_alcohol_dh"/>
</dbReference>
<gene>
    <name evidence="4" type="ORF">FPZ49_33965</name>
</gene>
<dbReference type="SUPFAM" id="SSF50129">
    <property type="entry name" value="GroES-like"/>
    <property type="match status" value="1"/>
</dbReference>
<dbReference type="OrthoDB" id="9777057at2"/>
<feature type="domain" description="Alcohol dehydrogenase-like C-terminal" evidence="2">
    <location>
        <begin position="163"/>
        <end position="290"/>
    </location>
</feature>
<dbReference type="InterPro" id="IPR013149">
    <property type="entry name" value="ADH-like_C"/>
</dbReference>
<dbReference type="Gene3D" id="3.90.180.10">
    <property type="entry name" value="Medium-chain alcohol dehydrogenases, catalytic domain"/>
    <property type="match status" value="1"/>
</dbReference>
<dbReference type="InterPro" id="IPR013154">
    <property type="entry name" value="ADH-like_N"/>
</dbReference>
<dbReference type="Proteomes" id="UP000317036">
    <property type="component" value="Unassembled WGS sequence"/>
</dbReference>
<dbReference type="SUPFAM" id="SSF51735">
    <property type="entry name" value="NAD(P)-binding Rossmann-fold domains"/>
    <property type="match status" value="1"/>
</dbReference>
<keyword evidence="5" id="KW-1185">Reference proteome</keyword>
<evidence type="ECO:0000256" key="1">
    <source>
        <dbReference type="ARBA" id="ARBA00023002"/>
    </source>
</evidence>
<evidence type="ECO:0000313" key="4">
    <source>
        <dbReference type="EMBL" id="TVX99384.1"/>
    </source>
</evidence>